<gene>
    <name evidence="1" type="ORF">LOK49_LG08G03017</name>
</gene>
<keyword evidence="2" id="KW-1185">Reference proteome</keyword>
<dbReference type="EMBL" id="CM045766">
    <property type="protein sequence ID" value="KAI8003552.1"/>
    <property type="molecule type" value="Genomic_DNA"/>
</dbReference>
<reference evidence="1 2" key="1">
    <citation type="journal article" date="2022" name="Plant J.">
        <title>Chromosome-level genome of Camellia lanceoleosa provides a valuable resource for understanding genome evolution and self-incompatibility.</title>
        <authorList>
            <person name="Gong W."/>
            <person name="Xiao S."/>
            <person name="Wang L."/>
            <person name="Liao Z."/>
            <person name="Chang Y."/>
            <person name="Mo W."/>
            <person name="Hu G."/>
            <person name="Li W."/>
            <person name="Zhao G."/>
            <person name="Zhu H."/>
            <person name="Hu X."/>
            <person name="Ji K."/>
            <person name="Xiang X."/>
            <person name="Song Q."/>
            <person name="Yuan D."/>
            <person name="Jin S."/>
            <person name="Zhang L."/>
        </authorList>
    </citation>
    <scope>NUCLEOTIDE SEQUENCE [LARGE SCALE GENOMIC DNA]</scope>
    <source>
        <strain evidence="1">SQ_2022a</strain>
    </source>
</reference>
<organism evidence="1 2">
    <name type="scientific">Camellia lanceoleosa</name>
    <dbReference type="NCBI Taxonomy" id="1840588"/>
    <lineage>
        <taxon>Eukaryota</taxon>
        <taxon>Viridiplantae</taxon>
        <taxon>Streptophyta</taxon>
        <taxon>Embryophyta</taxon>
        <taxon>Tracheophyta</taxon>
        <taxon>Spermatophyta</taxon>
        <taxon>Magnoliopsida</taxon>
        <taxon>eudicotyledons</taxon>
        <taxon>Gunneridae</taxon>
        <taxon>Pentapetalae</taxon>
        <taxon>asterids</taxon>
        <taxon>Ericales</taxon>
        <taxon>Theaceae</taxon>
        <taxon>Camellia</taxon>
    </lineage>
</organism>
<evidence type="ECO:0000313" key="2">
    <source>
        <dbReference type="Proteomes" id="UP001060215"/>
    </source>
</evidence>
<dbReference type="Proteomes" id="UP001060215">
    <property type="component" value="Chromosome 9"/>
</dbReference>
<accession>A0ACC0GSU0</accession>
<protein>
    <submittedName>
        <fullName evidence="1">Uncharacterized protein</fullName>
    </submittedName>
</protein>
<comment type="caution">
    <text evidence="1">The sequence shown here is derived from an EMBL/GenBank/DDBJ whole genome shotgun (WGS) entry which is preliminary data.</text>
</comment>
<name>A0ACC0GSU0_9ERIC</name>
<evidence type="ECO:0000313" key="1">
    <source>
        <dbReference type="EMBL" id="KAI8003552.1"/>
    </source>
</evidence>
<proteinExistence type="predicted"/>
<sequence length="109" mass="11500">MDSISASPTSGFGANSVFAHVVRALLVLTVVRKAEQILVNDSSRVKEYLLIVGLADFNKLSAKLILGADSPAIQENRVTTVHCLSSTGSLRVGVESKCVELLATGVCIE</sequence>